<evidence type="ECO:0000256" key="2">
    <source>
        <dbReference type="ARBA" id="ARBA00022771"/>
    </source>
</evidence>
<dbReference type="Pfam" id="PF01753">
    <property type="entry name" value="zf-MYND"/>
    <property type="match status" value="1"/>
</dbReference>
<keyword evidence="2" id="KW-0863">Zinc-finger</keyword>
<dbReference type="Gene3D" id="6.10.140.2220">
    <property type="match status" value="1"/>
</dbReference>
<dbReference type="EMBL" id="CAUYUJ010014359">
    <property type="protein sequence ID" value="CAK0840202.1"/>
    <property type="molecule type" value="Genomic_DNA"/>
</dbReference>
<keyword evidence="7" id="KW-1185">Reference proteome</keyword>
<comment type="caution">
    <text evidence="6">The sequence shown here is derived from an EMBL/GenBank/DDBJ whole genome shotgun (WGS) entry which is preliminary data.</text>
</comment>
<accession>A0ABN9T580</accession>
<protein>
    <recommendedName>
        <fullName evidence="5">MYND-type domain-containing protein</fullName>
    </recommendedName>
</protein>
<feature type="non-terminal residue" evidence="6">
    <location>
        <position position="359"/>
    </location>
</feature>
<reference evidence="6" key="1">
    <citation type="submission" date="2023-10" db="EMBL/GenBank/DDBJ databases">
        <authorList>
            <person name="Chen Y."/>
            <person name="Shah S."/>
            <person name="Dougan E. K."/>
            <person name="Thang M."/>
            <person name="Chan C."/>
        </authorList>
    </citation>
    <scope>NUCLEOTIDE SEQUENCE [LARGE SCALE GENOMIC DNA]</scope>
</reference>
<evidence type="ECO:0000259" key="5">
    <source>
        <dbReference type="Pfam" id="PF01753"/>
    </source>
</evidence>
<evidence type="ECO:0000256" key="3">
    <source>
        <dbReference type="ARBA" id="ARBA00022833"/>
    </source>
</evidence>
<feature type="compositionally biased region" description="Low complexity" evidence="4">
    <location>
        <begin position="101"/>
        <end position="120"/>
    </location>
</feature>
<evidence type="ECO:0000256" key="4">
    <source>
        <dbReference type="SAM" id="MobiDB-lite"/>
    </source>
</evidence>
<keyword evidence="3" id="KW-0862">Zinc</keyword>
<keyword evidence="1" id="KW-0479">Metal-binding</keyword>
<gene>
    <name evidence="6" type="ORF">PCOR1329_LOCUS35696</name>
</gene>
<evidence type="ECO:0000313" key="7">
    <source>
        <dbReference type="Proteomes" id="UP001189429"/>
    </source>
</evidence>
<proteinExistence type="predicted"/>
<feature type="domain" description="MYND-type" evidence="5">
    <location>
        <begin position="63"/>
        <end position="83"/>
    </location>
</feature>
<name>A0ABN9T580_9DINO</name>
<evidence type="ECO:0000256" key="1">
    <source>
        <dbReference type="ARBA" id="ARBA00022723"/>
    </source>
</evidence>
<evidence type="ECO:0000313" key="6">
    <source>
        <dbReference type="EMBL" id="CAK0840202.1"/>
    </source>
</evidence>
<dbReference type="Proteomes" id="UP001189429">
    <property type="component" value="Unassembled WGS sequence"/>
</dbReference>
<organism evidence="6 7">
    <name type="scientific">Prorocentrum cordatum</name>
    <dbReference type="NCBI Taxonomy" id="2364126"/>
    <lineage>
        <taxon>Eukaryota</taxon>
        <taxon>Sar</taxon>
        <taxon>Alveolata</taxon>
        <taxon>Dinophyceae</taxon>
        <taxon>Prorocentrales</taxon>
        <taxon>Prorocentraceae</taxon>
        <taxon>Prorocentrum</taxon>
    </lineage>
</organism>
<sequence>MRCQDAPRDFDLGQPLVVLELGNLQRELAASPAAGHLKVATRRGARDASRVTAYAGEVLFLRAVFYCSEACQYQDWRQHRKVCSRRGPGQPSYATSVDGGSASATASQASSPRRGGPVSRAGGGVGSPRTAALESVALLGVAQSDELALASASGAGPRSVAELALAPAGGSTPRNMAQAVEIRSRRLQLRTVAVQAARQQRHRDALEAAMEAYQVAQGARGSAVDGDAEAEAATLVEVLLVARHALMTGDAALGLSFLEILTDMTDRLSGVRGGPGALLQPWAAAALLCSASELCQLYGHGQRAEDYARAYLAMVRRAHGEGSPALGDAYGFSAALLAARGKHEETPAKAQPVILRQTA</sequence>
<dbReference type="SUPFAM" id="SSF144232">
    <property type="entry name" value="HIT/MYND zinc finger-like"/>
    <property type="match status" value="1"/>
</dbReference>
<feature type="region of interest" description="Disordered" evidence="4">
    <location>
        <begin position="83"/>
        <end position="127"/>
    </location>
</feature>
<dbReference type="InterPro" id="IPR002893">
    <property type="entry name" value="Znf_MYND"/>
</dbReference>